<reference evidence="3" key="1">
    <citation type="submission" date="2021-09" db="EMBL/GenBank/DDBJ databases">
        <authorList>
            <consortium name="AG Swart"/>
            <person name="Singh M."/>
            <person name="Singh A."/>
            <person name="Seah K."/>
            <person name="Emmerich C."/>
        </authorList>
    </citation>
    <scope>NUCLEOTIDE SEQUENCE</scope>
    <source>
        <strain evidence="3">ATCC30299</strain>
    </source>
</reference>
<comment type="caution">
    <text evidence="3">The sequence shown here is derived from an EMBL/GenBank/DDBJ whole genome shotgun (WGS) entry which is preliminary data.</text>
</comment>
<keyword evidence="1" id="KW-0175">Coiled coil</keyword>
<evidence type="ECO:0000313" key="3">
    <source>
        <dbReference type="EMBL" id="CAG9333689.1"/>
    </source>
</evidence>
<dbReference type="EMBL" id="CAJZBQ010000057">
    <property type="protein sequence ID" value="CAG9333689.1"/>
    <property type="molecule type" value="Genomic_DNA"/>
</dbReference>
<gene>
    <name evidence="3" type="ORF">BSTOLATCC_MIC59505</name>
</gene>
<feature type="compositionally biased region" description="Polar residues" evidence="2">
    <location>
        <begin position="1"/>
        <end position="18"/>
    </location>
</feature>
<keyword evidence="4" id="KW-1185">Reference proteome</keyword>
<proteinExistence type="predicted"/>
<feature type="region of interest" description="Disordered" evidence="2">
    <location>
        <begin position="1"/>
        <end position="25"/>
    </location>
</feature>
<accession>A0AAU9K7M7</accession>
<dbReference type="AlphaFoldDB" id="A0AAU9K7M7"/>
<sequence length="380" mass="45230">MSKTFKSFNQEENQQSDYKNLDKPLTRTTQLSPITDLQTKLNVLNRENQQLKSEICDKVVEAQELQAELTAIRELNDIKDQNLSKLKEELKQATTANSKAAGEQRFLQEQMLLFQQEQEQLLDDYEQALAKIEVLSKEKNQALFQLEELNTRCHFLERQNEDLTNSKNQDSSEIYQLRTQLKEKNEEVFASKQQLENLRNEAKGYIDELHHMHQINERSEETAKGLREEIRRLQSQMDEQFLKTQNTEREMMKAREMSGELKNIERDNRRLEEQLRESNLMLSQKDADLEGRYTEISKLQKSNKELRDDNYTLSSKLVEFENENERLRRSNDEFRIRVDYLSENDKEIRGYLSRKEKMLRIREQAERELQDALDSFSSTK</sequence>
<name>A0AAU9K7M7_9CILI</name>
<evidence type="ECO:0000313" key="4">
    <source>
        <dbReference type="Proteomes" id="UP001162131"/>
    </source>
</evidence>
<evidence type="ECO:0000256" key="1">
    <source>
        <dbReference type="SAM" id="Coils"/>
    </source>
</evidence>
<evidence type="ECO:0000256" key="2">
    <source>
        <dbReference type="SAM" id="MobiDB-lite"/>
    </source>
</evidence>
<dbReference type="Gene3D" id="1.10.287.1490">
    <property type="match status" value="1"/>
</dbReference>
<organism evidence="3 4">
    <name type="scientific">Blepharisma stoltei</name>
    <dbReference type="NCBI Taxonomy" id="1481888"/>
    <lineage>
        <taxon>Eukaryota</taxon>
        <taxon>Sar</taxon>
        <taxon>Alveolata</taxon>
        <taxon>Ciliophora</taxon>
        <taxon>Postciliodesmatophora</taxon>
        <taxon>Heterotrichea</taxon>
        <taxon>Heterotrichida</taxon>
        <taxon>Blepharismidae</taxon>
        <taxon>Blepharisma</taxon>
    </lineage>
</organism>
<dbReference type="Proteomes" id="UP001162131">
    <property type="component" value="Unassembled WGS sequence"/>
</dbReference>
<feature type="coiled-coil region" evidence="1">
    <location>
        <begin position="34"/>
        <end position="375"/>
    </location>
</feature>
<protein>
    <submittedName>
        <fullName evidence="3">Uncharacterized protein</fullName>
    </submittedName>
</protein>